<gene>
    <name evidence="7" type="ORF">MNBD_DELTA02-70</name>
</gene>
<dbReference type="AlphaFoldDB" id="A0A3B0VZ22"/>
<reference evidence="7" key="1">
    <citation type="submission" date="2018-06" db="EMBL/GenBank/DDBJ databases">
        <authorList>
            <person name="Zhirakovskaya E."/>
        </authorList>
    </citation>
    <scope>NUCLEOTIDE SEQUENCE</scope>
</reference>
<organism evidence="7">
    <name type="scientific">hydrothermal vent metagenome</name>
    <dbReference type="NCBI Taxonomy" id="652676"/>
    <lineage>
        <taxon>unclassified sequences</taxon>
        <taxon>metagenomes</taxon>
        <taxon>ecological metagenomes</taxon>
    </lineage>
</organism>
<dbReference type="EC" id="1.1.3.15" evidence="7"/>
<dbReference type="PROSITE" id="PS51387">
    <property type="entry name" value="FAD_PCMH"/>
    <property type="match status" value="1"/>
</dbReference>
<evidence type="ECO:0000256" key="4">
    <source>
        <dbReference type="ARBA" id="ARBA00022827"/>
    </source>
</evidence>
<dbReference type="GO" id="GO:0003973">
    <property type="term" value="F:(S)-2-hydroxy-acid oxidase activity"/>
    <property type="evidence" value="ECO:0007669"/>
    <property type="project" value="UniProtKB-EC"/>
</dbReference>
<evidence type="ECO:0000259" key="6">
    <source>
        <dbReference type="PROSITE" id="PS51387"/>
    </source>
</evidence>
<feature type="domain" description="FAD-binding PCMH-type" evidence="6">
    <location>
        <begin position="36"/>
        <end position="215"/>
    </location>
</feature>
<dbReference type="InterPro" id="IPR016169">
    <property type="entry name" value="FAD-bd_PCMH_sub2"/>
</dbReference>
<comment type="similarity">
    <text evidence="2">Belongs to the FAD-binding oxidoreductase/transferase type 4 family.</text>
</comment>
<dbReference type="SUPFAM" id="SSF55103">
    <property type="entry name" value="FAD-linked oxidases, C-terminal domain"/>
    <property type="match status" value="1"/>
</dbReference>
<dbReference type="InterPro" id="IPR016171">
    <property type="entry name" value="Vanillyl_alc_oxidase_C-sub2"/>
</dbReference>
<dbReference type="SUPFAM" id="SSF56176">
    <property type="entry name" value="FAD-binding/transporter-associated domain-like"/>
    <property type="match status" value="1"/>
</dbReference>
<dbReference type="PANTHER" id="PTHR42934">
    <property type="entry name" value="GLYCOLATE OXIDASE SUBUNIT GLCD"/>
    <property type="match status" value="1"/>
</dbReference>
<keyword evidence="5 7" id="KW-0560">Oxidoreductase</keyword>
<evidence type="ECO:0000313" key="7">
    <source>
        <dbReference type="EMBL" id="VAW37536.1"/>
    </source>
</evidence>
<dbReference type="InterPro" id="IPR016164">
    <property type="entry name" value="FAD-linked_Oxase-like_C"/>
</dbReference>
<protein>
    <submittedName>
        <fullName evidence="7">(S)-2-hydroxy-acid oxidase</fullName>
        <ecNumber evidence="7">1.1.3.15</ecNumber>
    </submittedName>
</protein>
<dbReference type="InterPro" id="IPR051914">
    <property type="entry name" value="FAD-linked_OxidoTrans_Type4"/>
</dbReference>
<name>A0A3B0VZ22_9ZZZZ</name>
<sequence length="460" mass="49400">MFSASVKKELSGILGRDNLSFLREDILCYSYDATNKIVPPGAVAFPSTTEEISSILRLANSNGFPVTARGAGTGFTGGALPVGGGLILSTERMKKIIEIDTENLTAEVEPGVITGDLQAEAERLGLFYPPDPTSFKFSTIGGNIAECAGGPRAVKYGVTRDYVLGLEVVLPTGEIIKTGGKTLKGVVGYDLTRLIVGSEGTLGVVTKAWLRLIAQPEARKMMLVKFAALEDAARTVISIIRNCIVPSTLELIDNASLRCVEEFTRMGLGGVEAVLLIEVDGRRESIEKDVLDIEAICKENSATEFRAATDKFEVRDLWKVRRSISPALKRLKSLKLNEDVVVPRSKLVELIKGVERISKDRGVIIASFGHAGDGNIHVNIMVDKDDAEDVAKGKEAVKDVFRLTVSLGGTISGEHGVGTTKMPYIDMELGSAAIEAMKRVKDALDPRGILNPGKIFPAQG</sequence>
<dbReference type="Gene3D" id="3.30.465.10">
    <property type="match status" value="1"/>
</dbReference>
<dbReference type="InterPro" id="IPR016166">
    <property type="entry name" value="FAD-bd_PCMH"/>
</dbReference>
<evidence type="ECO:0000256" key="1">
    <source>
        <dbReference type="ARBA" id="ARBA00001974"/>
    </source>
</evidence>
<dbReference type="FunFam" id="1.10.45.10:FF:000001">
    <property type="entry name" value="D-lactate dehydrogenase mitochondrial"/>
    <property type="match status" value="1"/>
</dbReference>
<keyword evidence="3" id="KW-0285">Flavoprotein</keyword>
<dbReference type="Pfam" id="PF01565">
    <property type="entry name" value="FAD_binding_4"/>
    <property type="match status" value="1"/>
</dbReference>
<evidence type="ECO:0000256" key="3">
    <source>
        <dbReference type="ARBA" id="ARBA00022630"/>
    </source>
</evidence>
<keyword evidence="4" id="KW-0274">FAD</keyword>
<evidence type="ECO:0000256" key="5">
    <source>
        <dbReference type="ARBA" id="ARBA00023002"/>
    </source>
</evidence>
<dbReference type="PANTHER" id="PTHR42934:SF3">
    <property type="entry name" value="D-LACTATE DEHYDROGENASE"/>
    <property type="match status" value="1"/>
</dbReference>
<dbReference type="InterPro" id="IPR006094">
    <property type="entry name" value="Oxid_FAD_bind_N"/>
</dbReference>
<dbReference type="EMBL" id="UOEZ01000055">
    <property type="protein sequence ID" value="VAW37536.1"/>
    <property type="molecule type" value="Genomic_DNA"/>
</dbReference>
<dbReference type="InterPro" id="IPR004113">
    <property type="entry name" value="FAD-bd_oxidored_4_C"/>
</dbReference>
<dbReference type="GO" id="GO:0071949">
    <property type="term" value="F:FAD binding"/>
    <property type="evidence" value="ECO:0007669"/>
    <property type="project" value="InterPro"/>
</dbReference>
<evidence type="ECO:0000256" key="2">
    <source>
        <dbReference type="ARBA" id="ARBA00008000"/>
    </source>
</evidence>
<dbReference type="Pfam" id="PF02913">
    <property type="entry name" value="FAD-oxidase_C"/>
    <property type="match status" value="1"/>
</dbReference>
<dbReference type="InterPro" id="IPR036318">
    <property type="entry name" value="FAD-bd_PCMH-like_sf"/>
</dbReference>
<comment type="cofactor">
    <cofactor evidence="1">
        <name>FAD</name>
        <dbReference type="ChEBI" id="CHEBI:57692"/>
    </cofactor>
</comment>
<dbReference type="Gene3D" id="3.30.70.2740">
    <property type="match status" value="1"/>
</dbReference>
<accession>A0A3B0VZ22</accession>
<dbReference type="Gene3D" id="1.10.45.10">
    <property type="entry name" value="Vanillyl-alcohol Oxidase, Chain A, domain 4"/>
    <property type="match status" value="1"/>
</dbReference>
<proteinExistence type="inferred from homology"/>
<dbReference type="FunFam" id="3.30.70.2740:FF:000001">
    <property type="entry name" value="D-lactate dehydrogenase mitochondrial"/>
    <property type="match status" value="1"/>
</dbReference>